<reference evidence="9" key="1">
    <citation type="submission" date="2023-06" db="EMBL/GenBank/DDBJ databases">
        <title>Genomic of Agaribacillus aureum.</title>
        <authorList>
            <person name="Wang G."/>
        </authorList>
    </citation>
    <scope>NUCLEOTIDE SEQUENCE</scope>
    <source>
        <strain evidence="9">BMA12</strain>
    </source>
</reference>
<keyword evidence="4 6" id="KW-1133">Transmembrane helix</keyword>
<evidence type="ECO:0000256" key="6">
    <source>
        <dbReference type="SAM" id="Phobius"/>
    </source>
</evidence>
<evidence type="ECO:0000259" key="7">
    <source>
        <dbReference type="Pfam" id="PF02687"/>
    </source>
</evidence>
<feature type="domain" description="MacB-like periplasmic core" evidence="8">
    <location>
        <begin position="99"/>
        <end position="314"/>
    </location>
</feature>
<dbReference type="Pfam" id="PF12704">
    <property type="entry name" value="MacB_PCD"/>
    <property type="match status" value="1"/>
</dbReference>
<dbReference type="Pfam" id="PF02687">
    <property type="entry name" value="FtsX"/>
    <property type="match status" value="2"/>
</dbReference>
<dbReference type="InterPro" id="IPR050250">
    <property type="entry name" value="Macrolide_Exporter_MacB"/>
</dbReference>
<keyword evidence="5 6" id="KW-0472">Membrane</keyword>
<evidence type="ECO:0000313" key="10">
    <source>
        <dbReference type="Proteomes" id="UP001172083"/>
    </source>
</evidence>
<feature type="transmembrane region" description="Helical" evidence="6">
    <location>
        <begin position="97"/>
        <end position="121"/>
    </location>
</feature>
<feature type="transmembrane region" description="Helical" evidence="6">
    <location>
        <begin position="519"/>
        <end position="542"/>
    </location>
</feature>
<feature type="transmembrane region" description="Helical" evidence="6">
    <location>
        <begin position="826"/>
        <end position="846"/>
    </location>
</feature>
<evidence type="ECO:0000256" key="4">
    <source>
        <dbReference type="ARBA" id="ARBA00022989"/>
    </source>
</evidence>
<dbReference type="NCBIfam" id="NF038404">
    <property type="entry name" value="perm_prefix_2"/>
    <property type="match status" value="1"/>
</dbReference>
<feature type="transmembrane region" description="Helical" evidence="6">
    <location>
        <begin position="473"/>
        <end position="498"/>
    </location>
</feature>
<keyword evidence="10" id="KW-1185">Reference proteome</keyword>
<evidence type="ECO:0000256" key="3">
    <source>
        <dbReference type="ARBA" id="ARBA00022692"/>
    </source>
</evidence>
<dbReference type="InterPro" id="IPR003838">
    <property type="entry name" value="ABC3_permease_C"/>
</dbReference>
<evidence type="ECO:0000256" key="2">
    <source>
        <dbReference type="ARBA" id="ARBA00022475"/>
    </source>
</evidence>
<sequence>MNHKRDQHPPRFADRFLRWFCSEEVLETLQGDLYELYFQRRKKLGKFSADLHFVLDVLDTCRPFALRQKSGRRFFNSNIMFKNHMKLAWRNLKSQPFFTFLNMTGLAVGMAGGLLIALFIYDELSFDKMFADSDRIYRVNIDMRNSGETNYYAAVSGPLAGVIRQDCPHVEMVTRFRVVQRTLLRKVEGDENVKENHVIGVDSTFFDMFGLELLVGDKETALKEPNTLILTRSAAEKHFKLNEALGQSLLLNNTHPYTVTGVIDDFPKNSFLRDHSVFIALESFDNAHSDAWNNFNFPTFVKLAPTAQIDDFQKFLTGVNENYLIPWAMTFVPGLTVESAKADDKKTGNFMKFRSIALEDIHLYSRDRQDEFSPNSDIEDVYILSLIGFFLVLLAIVNFMNLSTACALKRAREVGVRKTLGANRYGLIRQFLTESALISSLSFLMAVLIAYLAMPFFNELTGKNLEMPFYNPIFWLAIVAAAIILSIFSGSYPAFFMSRFMPVKVLKGSDGNSSGNGRVRNYLVVFQFSISVFLIVSTLVVFQQLSYIQSKDLGFQKDQILVVDDVYAAGNQMRSLKQQLLDLGEVRNVSLSSYLPTPSDRSGTTFFLKGSFKAENAFIVGHWEIDCDYIPTLDLEIVAGRNFSEEFYTDSSGVILNESAVAMLGVNPGEAIGLQLTRDFHRQDKEHMKFMKVIGVVKNFHFESLRNDIGALSLVLGGGANRMMVKLQTKDFSNTVKQIRKIWEKVAPHQPFNYYFLDESFNSTYKAEQRLGRIFITFTILSLFIACLGLFGLAAFNADKRVKEIGIRKVLGASVSQITYRLSADFLRLVVIAVFISIPLGWYVMNRWLEDFSYRIEISWWIFVLAAALAIAISIVTVSYQSIKAAMASPVKSLRSE</sequence>
<dbReference type="PANTHER" id="PTHR30572">
    <property type="entry name" value="MEMBRANE COMPONENT OF TRANSPORTER-RELATED"/>
    <property type="match status" value="1"/>
</dbReference>
<gene>
    <name evidence="9" type="ORF">QQ020_34525</name>
</gene>
<proteinExistence type="predicted"/>
<dbReference type="Proteomes" id="UP001172083">
    <property type="component" value="Unassembled WGS sequence"/>
</dbReference>
<feature type="transmembrane region" description="Helical" evidence="6">
    <location>
        <begin position="431"/>
        <end position="453"/>
    </location>
</feature>
<accession>A0ABT8LHF5</accession>
<name>A0ABT8LHF5_9BACT</name>
<feature type="transmembrane region" description="Helical" evidence="6">
    <location>
        <begin position="381"/>
        <end position="402"/>
    </location>
</feature>
<dbReference type="InterPro" id="IPR047699">
    <property type="entry name" value="Permease_put_prefix"/>
</dbReference>
<feature type="transmembrane region" description="Helical" evidence="6">
    <location>
        <begin position="774"/>
        <end position="798"/>
    </location>
</feature>
<keyword evidence="2" id="KW-1003">Cell membrane</keyword>
<evidence type="ECO:0000313" key="9">
    <source>
        <dbReference type="EMBL" id="MDN5217240.1"/>
    </source>
</evidence>
<evidence type="ECO:0000256" key="1">
    <source>
        <dbReference type="ARBA" id="ARBA00004651"/>
    </source>
</evidence>
<comment type="caution">
    <text evidence="9">The sequence shown here is derived from an EMBL/GenBank/DDBJ whole genome shotgun (WGS) entry which is preliminary data.</text>
</comment>
<feature type="transmembrane region" description="Helical" evidence="6">
    <location>
        <begin position="858"/>
        <end position="880"/>
    </location>
</feature>
<feature type="domain" description="ABC3 transporter permease C-terminal" evidence="7">
    <location>
        <begin position="386"/>
        <end position="499"/>
    </location>
</feature>
<evidence type="ECO:0000259" key="8">
    <source>
        <dbReference type="Pfam" id="PF12704"/>
    </source>
</evidence>
<keyword evidence="3 6" id="KW-0812">Transmembrane</keyword>
<dbReference type="InterPro" id="IPR025857">
    <property type="entry name" value="MacB_PCD"/>
</dbReference>
<dbReference type="PANTHER" id="PTHR30572:SF18">
    <property type="entry name" value="ABC-TYPE MACROLIDE FAMILY EXPORT SYSTEM PERMEASE COMPONENT 2"/>
    <property type="match status" value="1"/>
</dbReference>
<organism evidence="9 10">
    <name type="scientific">Agaribacillus aureus</name>
    <dbReference type="NCBI Taxonomy" id="3051825"/>
    <lineage>
        <taxon>Bacteria</taxon>
        <taxon>Pseudomonadati</taxon>
        <taxon>Bacteroidota</taxon>
        <taxon>Cytophagia</taxon>
        <taxon>Cytophagales</taxon>
        <taxon>Splendidivirgaceae</taxon>
        <taxon>Agaribacillus</taxon>
    </lineage>
</organism>
<comment type="subcellular location">
    <subcellularLocation>
        <location evidence="1">Cell membrane</location>
        <topology evidence="1">Multi-pass membrane protein</topology>
    </subcellularLocation>
</comment>
<dbReference type="RefSeq" id="WP_346762577.1">
    <property type="nucleotide sequence ID" value="NZ_JAUJEB010000014.1"/>
</dbReference>
<protein>
    <submittedName>
        <fullName evidence="9">ABC transporter permease</fullName>
    </submittedName>
</protein>
<evidence type="ECO:0000256" key="5">
    <source>
        <dbReference type="ARBA" id="ARBA00023136"/>
    </source>
</evidence>
<feature type="domain" description="ABC3 transporter permease C-terminal" evidence="7">
    <location>
        <begin position="777"/>
        <end position="887"/>
    </location>
</feature>
<dbReference type="EMBL" id="JAUJEB010000014">
    <property type="protein sequence ID" value="MDN5217240.1"/>
    <property type="molecule type" value="Genomic_DNA"/>
</dbReference>